<keyword evidence="3" id="KW-1185">Reference proteome</keyword>
<organism evidence="2 3">
    <name type="scientific">Cercophora scortea</name>
    <dbReference type="NCBI Taxonomy" id="314031"/>
    <lineage>
        <taxon>Eukaryota</taxon>
        <taxon>Fungi</taxon>
        <taxon>Dikarya</taxon>
        <taxon>Ascomycota</taxon>
        <taxon>Pezizomycotina</taxon>
        <taxon>Sordariomycetes</taxon>
        <taxon>Sordariomycetidae</taxon>
        <taxon>Sordariales</taxon>
        <taxon>Lasiosphaeriaceae</taxon>
        <taxon>Cercophora</taxon>
    </lineage>
</organism>
<dbReference type="Proteomes" id="UP001286456">
    <property type="component" value="Unassembled WGS sequence"/>
</dbReference>
<dbReference type="EMBL" id="JAUEPO010000004">
    <property type="protein sequence ID" value="KAK3323156.1"/>
    <property type="molecule type" value="Genomic_DNA"/>
</dbReference>
<protein>
    <submittedName>
        <fullName evidence="2">Uncharacterized protein</fullName>
    </submittedName>
</protein>
<gene>
    <name evidence="2" type="ORF">B0T19DRAFT_198752</name>
</gene>
<evidence type="ECO:0000256" key="1">
    <source>
        <dbReference type="SAM" id="MobiDB-lite"/>
    </source>
</evidence>
<feature type="compositionally biased region" description="Acidic residues" evidence="1">
    <location>
        <begin position="15"/>
        <end position="30"/>
    </location>
</feature>
<reference evidence="2" key="1">
    <citation type="journal article" date="2023" name="Mol. Phylogenet. Evol.">
        <title>Genome-scale phylogeny and comparative genomics of the fungal order Sordariales.</title>
        <authorList>
            <person name="Hensen N."/>
            <person name="Bonometti L."/>
            <person name="Westerberg I."/>
            <person name="Brannstrom I.O."/>
            <person name="Guillou S."/>
            <person name="Cros-Aarteil S."/>
            <person name="Calhoun S."/>
            <person name="Haridas S."/>
            <person name="Kuo A."/>
            <person name="Mondo S."/>
            <person name="Pangilinan J."/>
            <person name="Riley R."/>
            <person name="LaButti K."/>
            <person name="Andreopoulos B."/>
            <person name="Lipzen A."/>
            <person name="Chen C."/>
            <person name="Yan M."/>
            <person name="Daum C."/>
            <person name="Ng V."/>
            <person name="Clum A."/>
            <person name="Steindorff A."/>
            <person name="Ohm R.A."/>
            <person name="Martin F."/>
            <person name="Silar P."/>
            <person name="Natvig D.O."/>
            <person name="Lalanne C."/>
            <person name="Gautier V."/>
            <person name="Ament-Velasquez S.L."/>
            <person name="Kruys A."/>
            <person name="Hutchinson M.I."/>
            <person name="Powell A.J."/>
            <person name="Barry K."/>
            <person name="Miller A.N."/>
            <person name="Grigoriev I.V."/>
            <person name="Debuchy R."/>
            <person name="Gladieux P."/>
            <person name="Hiltunen Thoren M."/>
            <person name="Johannesson H."/>
        </authorList>
    </citation>
    <scope>NUCLEOTIDE SEQUENCE</scope>
    <source>
        <strain evidence="2">SMH4131-1</strain>
    </source>
</reference>
<accession>A0AAE0IDP6</accession>
<name>A0AAE0IDP6_9PEZI</name>
<proteinExistence type="predicted"/>
<dbReference type="AlphaFoldDB" id="A0AAE0IDP6"/>
<feature type="region of interest" description="Disordered" evidence="1">
    <location>
        <begin position="1"/>
        <end position="30"/>
    </location>
</feature>
<comment type="caution">
    <text evidence="2">The sequence shown here is derived from an EMBL/GenBank/DDBJ whole genome shotgun (WGS) entry which is preliminary data.</text>
</comment>
<evidence type="ECO:0000313" key="2">
    <source>
        <dbReference type="EMBL" id="KAK3323156.1"/>
    </source>
</evidence>
<reference evidence="2" key="2">
    <citation type="submission" date="2023-06" db="EMBL/GenBank/DDBJ databases">
        <authorList>
            <consortium name="Lawrence Berkeley National Laboratory"/>
            <person name="Haridas S."/>
            <person name="Hensen N."/>
            <person name="Bonometti L."/>
            <person name="Westerberg I."/>
            <person name="Brannstrom I.O."/>
            <person name="Guillou S."/>
            <person name="Cros-Aarteil S."/>
            <person name="Calhoun S."/>
            <person name="Kuo A."/>
            <person name="Mondo S."/>
            <person name="Pangilinan J."/>
            <person name="Riley R."/>
            <person name="Labutti K."/>
            <person name="Andreopoulos B."/>
            <person name="Lipzen A."/>
            <person name="Chen C."/>
            <person name="Yanf M."/>
            <person name="Daum C."/>
            <person name="Ng V."/>
            <person name="Clum A."/>
            <person name="Steindorff A."/>
            <person name="Ohm R."/>
            <person name="Martin F."/>
            <person name="Silar P."/>
            <person name="Natvig D."/>
            <person name="Lalanne C."/>
            <person name="Gautier V."/>
            <person name="Ament-Velasquez S.L."/>
            <person name="Kruys A."/>
            <person name="Hutchinson M.I."/>
            <person name="Powell A.J."/>
            <person name="Barry K."/>
            <person name="Miller A.N."/>
            <person name="Grigoriev I.V."/>
            <person name="Debuchy R."/>
            <person name="Gladieux P."/>
            <person name="Thoren M.H."/>
            <person name="Johannesson H."/>
        </authorList>
    </citation>
    <scope>NUCLEOTIDE SEQUENCE</scope>
    <source>
        <strain evidence="2">SMH4131-1</strain>
    </source>
</reference>
<evidence type="ECO:0000313" key="3">
    <source>
        <dbReference type="Proteomes" id="UP001286456"/>
    </source>
</evidence>
<sequence length="250" mass="27964">MSTSTQPSQPPPPLGEDDPPSYREQDDDPDQLVQPNVFVLSGLSVHSESVDSAPLYQLSRAIDAVGLATSKIEFERLDHRVRTLDSGELSVSKRSKHLYNLEHVVLPFTALYETNLEPMTTKGIGRVRLAKSPFPHSGFRASKVVSSRRGENARGEVLFVVKERKKGVFVWSDAAGRMVASQDDGQEGRHLLLVAVPLPKRMMDGLVALWCLWVWHRHSLGLRQPLSWQDVKRVMQRPRSQTGVPRGGLM</sequence>